<evidence type="ECO:0000256" key="1">
    <source>
        <dbReference type="SAM" id="SignalP"/>
    </source>
</evidence>
<dbReference type="CDD" id="cd00063">
    <property type="entry name" value="FN3"/>
    <property type="match status" value="1"/>
</dbReference>
<comment type="caution">
    <text evidence="3">The sequence shown here is derived from an EMBL/GenBank/DDBJ whole genome shotgun (WGS) entry which is preliminary data.</text>
</comment>
<organism evidence="3 4">
    <name type="scientific">Candidatus Propionivibrio dominans</name>
    <dbReference type="NCBI Taxonomy" id="2954373"/>
    <lineage>
        <taxon>Bacteria</taxon>
        <taxon>Pseudomonadati</taxon>
        <taxon>Pseudomonadota</taxon>
        <taxon>Betaproteobacteria</taxon>
        <taxon>Rhodocyclales</taxon>
        <taxon>Rhodocyclaceae</taxon>
        <taxon>Propionivibrio</taxon>
    </lineage>
</organism>
<dbReference type="Gene3D" id="3.40.50.1820">
    <property type="entry name" value="alpha/beta hydrolase"/>
    <property type="match status" value="2"/>
</dbReference>
<dbReference type="InterPro" id="IPR036116">
    <property type="entry name" value="FN3_sf"/>
</dbReference>
<proteinExistence type="predicted"/>
<dbReference type="AlphaFoldDB" id="A0A9D7F712"/>
<dbReference type="PANTHER" id="PTHR42972">
    <property type="entry name" value="TOL-PAL SYSTEM PROTEIN TOLB"/>
    <property type="match status" value="1"/>
</dbReference>
<name>A0A9D7F712_9RHOO</name>
<evidence type="ECO:0000313" key="3">
    <source>
        <dbReference type="EMBL" id="MBK7423325.1"/>
    </source>
</evidence>
<keyword evidence="1" id="KW-0732">Signal</keyword>
<feature type="signal peptide" evidence="1">
    <location>
        <begin position="1"/>
        <end position="19"/>
    </location>
</feature>
<dbReference type="PROSITE" id="PS50853">
    <property type="entry name" value="FN3"/>
    <property type="match status" value="1"/>
</dbReference>
<dbReference type="SMART" id="SM00060">
    <property type="entry name" value="FN3"/>
    <property type="match status" value="1"/>
</dbReference>
<dbReference type="InterPro" id="IPR029058">
    <property type="entry name" value="AB_hydrolase_fold"/>
</dbReference>
<accession>A0A9D7F712</accession>
<dbReference type="EMBL" id="JADJNC010000013">
    <property type="protein sequence ID" value="MBK7423325.1"/>
    <property type="molecule type" value="Genomic_DNA"/>
</dbReference>
<evidence type="ECO:0000313" key="4">
    <source>
        <dbReference type="Proteomes" id="UP000886602"/>
    </source>
</evidence>
<protein>
    <recommendedName>
        <fullName evidence="2">Fibronectin type-III domain-containing protein</fullName>
    </recommendedName>
</protein>
<dbReference type="Gene3D" id="2.60.40.10">
    <property type="entry name" value="Immunoglobulins"/>
    <property type="match status" value="1"/>
</dbReference>
<dbReference type="SUPFAM" id="SSF53474">
    <property type="entry name" value="alpha/beta-Hydrolases"/>
    <property type="match status" value="1"/>
</dbReference>
<feature type="chain" id="PRO_5039139451" description="Fibronectin type-III domain-containing protein" evidence="1">
    <location>
        <begin position="20"/>
        <end position="519"/>
    </location>
</feature>
<gene>
    <name evidence="3" type="ORF">IPJ48_09610</name>
</gene>
<evidence type="ECO:0000259" key="2">
    <source>
        <dbReference type="PROSITE" id="PS50853"/>
    </source>
</evidence>
<dbReference type="PANTHER" id="PTHR42972:SF8">
    <property type="entry name" value="POLYHYDROXYBUTYRATE DEPOLYMERASE"/>
    <property type="match status" value="1"/>
</dbReference>
<dbReference type="InterPro" id="IPR003961">
    <property type="entry name" value="FN3_dom"/>
</dbReference>
<sequence>MLKTLAGLAIALTMNPGHGADLAEDLPELNIDIKQTTVSGISSGAFMAVQVGVAKSSSVKGVAITAGGPYFCALQSSFGGAGSTIAIGRCMQGDPMFPTRPITSDDLKQMEGAARDWSEKGKIDPVSNLANQAVWVFHGYNDGVVKLPVSQALVDWYGRFTPKSQIFHKDSLNAAHAQISAACGDSGTSSCNLCPATGGKFINSCGDQPPVSGQLYDAAGAALQLFYGPLARTESGKLNARPQAFSQAPYLKQRDGTTPVDKPDDIAMGKTGYVYVPESCRQVGQPCRLHIAFHGCLQSATTLGTDFVDNAGVNEWADANNIVVLYPQAMPTMGMRLPLNPNGCWDWWGYNDTQDMSTLGAKAGTFATKDGVQIAAVWRMVEKLTSKGSAAASASISGPTTRLMVVDQSDRQAVLRWQAVEGASGYRVYRASAGKTPVALGKARNQPFLVDAGLSPSTLYTYTVRPVIGGSEVAGSNEVSVTTARKPPACNPYFSMLLGKPVKPYPGVPTGMPTTDVCQ</sequence>
<dbReference type="InterPro" id="IPR013783">
    <property type="entry name" value="Ig-like_fold"/>
</dbReference>
<reference evidence="3" key="1">
    <citation type="submission" date="2020-10" db="EMBL/GenBank/DDBJ databases">
        <title>Connecting structure to function with the recovery of over 1000 high-quality activated sludge metagenome-assembled genomes encoding full-length rRNA genes using long-read sequencing.</title>
        <authorList>
            <person name="Singleton C.M."/>
            <person name="Petriglieri F."/>
            <person name="Kristensen J.M."/>
            <person name="Kirkegaard R.H."/>
            <person name="Michaelsen T.Y."/>
            <person name="Andersen M.H."/>
            <person name="Karst S.M."/>
            <person name="Dueholm M.S."/>
            <person name="Nielsen P.H."/>
            <person name="Albertsen M."/>
        </authorList>
    </citation>
    <scope>NUCLEOTIDE SEQUENCE</scope>
    <source>
        <strain evidence="3">EsbW_18-Q3-R4-48_MAXAC.044</strain>
    </source>
</reference>
<feature type="domain" description="Fibronectin type-III" evidence="2">
    <location>
        <begin position="399"/>
        <end position="486"/>
    </location>
</feature>
<dbReference type="SUPFAM" id="SSF49265">
    <property type="entry name" value="Fibronectin type III"/>
    <property type="match status" value="1"/>
</dbReference>
<dbReference type="Proteomes" id="UP000886602">
    <property type="component" value="Unassembled WGS sequence"/>
</dbReference>